<gene>
    <name evidence="3" type="ORF">FYJ64_05990</name>
</gene>
<evidence type="ECO:0000313" key="3">
    <source>
        <dbReference type="EMBL" id="MST51864.1"/>
    </source>
</evidence>
<dbReference type="EMBL" id="VUMZ01000004">
    <property type="protein sequence ID" value="MST51864.1"/>
    <property type="molecule type" value="Genomic_DNA"/>
</dbReference>
<proteinExistence type="predicted"/>
<organism evidence="3 4">
    <name type="scientific">Hornefia butyriciproducens</name>
    <dbReference type="NCBI Taxonomy" id="2652293"/>
    <lineage>
        <taxon>Bacteria</taxon>
        <taxon>Bacillati</taxon>
        <taxon>Bacillota</taxon>
        <taxon>Clostridia</taxon>
        <taxon>Peptostreptococcales</taxon>
        <taxon>Anaerovoracaceae</taxon>
        <taxon>Hornefia</taxon>
    </lineage>
</organism>
<evidence type="ECO:0000256" key="1">
    <source>
        <dbReference type="SAM" id="Phobius"/>
    </source>
</evidence>
<accession>A0A6L5Y4X5</accession>
<protein>
    <submittedName>
        <fullName evidence="3">DUF4367 domain-containing protein</fullName>
    </submittedName>
</protein>
<dbReference type="RefSeq" id="WP_154574302.1">
    <property type="nucleotide sequence ID" value="NZ_VUMZ01000004.1"/>
</dbReference>
<feature type="transmembrane region" description="Helical" evidence="1">
    <location>
        <begin position="49"/>
        <end position="72"/>
    </location>
</feature>
<dbReference type="InterPro" id="IPR025377">
    <property type="entry name" value="DUF4367"/>
</dbReference>
<keyword evidence="1" id="KW-1133">Transmembrane helix</keyword>
<dbReference type="Proteomes" id="UP000474676">
    <property type="component" value="Unassembled WGS sequence"/>
</dbReference>
<dbReference type="Pfam" id="PF14285">
    <property type="entry name" value="DUF4367"/>
    <property type="match status" value="1"/>
</dbReference>
<comment type="caution">
    <text evidence="3">The sequence shown here is derived from an EMBL/GenBank/DDBJ whole genome shotgun (WGS) entry which is preliminary data.</text>
</comment>
<keyword evidence="1" id="KW-0472">Membrane</keyword>
<feature type="domain" description="DUF4367" evidence="2">
    <location>
        <begin position="99"/>
        <end position="202"/>
    </location>
</feature>
<name>A0A6L5Y4X5_9FIRM</name>
<reference evidence="3 4" key="1">
    <citation type="submission" date="2019-08" db="EMBL/GenBank/DDBJ databases">
        <title>In-depth cultivation of the pig gut microbiome towards novel bacterial diversity and tailored functional studies.</title>
        <authorList>
            <person name="Wylensek D."/>
            <person name="Hitch T.C.A."/>
            <person name="Clavel T."/>
        </authorList>
    </citation>
    <scope>NUCLEOTIDE SEQUENCE [LARGE SCALE GENOMIC DNA]</scope>
    <source>
        <strain evidence="3 4">WCA-MUC-591-APC-3H</strain>
    </source>
</reference>
<keyword evidence="1" id="KW-0812">Transmembrane</keyword>
<dbReference type="GeneID" id="303114871"/>
<dbReference type="AlphaFoldDB" id="A0A6L5Y4X5"/>
<evidence type="ECO:0000259" key="2">
    <source>
        <dbReference type="Pfam" id="PF14285"/>
    </source>
</evidence>
<keyword evidence="4" id="KW-1185">Reference proteome</keyword>
<sequence>MRMQRQAHEILKAYGQRMYAAHVAYMNGDSRITSAKSRARARRTRVRKAAVLIAAIVLITGLTAVVCNALGINLFGFRFSFRDGFAVLTNQEDSGKKFYEPNYIVSGFQPDDVLRDENRSIDYLYLDKKSGRHYTVSESTTKDLTLHIDTEDGDLEKVNYGIYEVNVHEYKKTGRCTVYLKKNKTTIIINGDISRKDAFAVIGSFRD</sequence>
<evidence type="ECO:0000313" key="4">
    <source>
        <dbReference type="Proteomes" id="UP000474676"/>
    </source>
</evidence>